<feature type="transmembrane region" description="Helical" evidence="7">
    <location>
        <begin position="167"/>
        <end position="186"/>
    </location>
</feature>
<reference evidence="10 11" key="1">
    <citation type="journal article" date="2015" name="Int. J. Syst. Evol. Microbiol.">
        <title>Revisiting Corynebacterium glyciniphilum (ex Kubota et al., 1972) sp. nov., nom. rev., isolated from putrefied banana.</title>
        <authorList>
            <person name="Al-Dilaimi A."/>
            <person name="Bednarz H."/>
            <person name="Lomker A."/>
            <person name="Niehaus K."/>
            <person name="Kalinowski J."/>
            <person name="Ruckert C."/>
        </authorList>
    </citation>
    <scope>NUCLEOTIDE SEQUENCE [LARGE SCALE GENOMIC DNA]</scope>
    <source>
        <strain evidence="10">AJ 3170</strain>
    </source>
</reference>
<feature type="domain" description="ABC transmembrane type-1" evidence="9">
    <location>
        <begin position="101"/>
        <end position="281"/>
    </location>
</feature>
<evidence type="ECO:0000256" key="3">
    <source>
        <dbReference type="ARBA" id="ARBA00022475"/>
    </source>
</evidence>
<proteinExistence type="inferred from homology"/>
<dbReference type="PANTHER" id="PTHR30151:SF0">
    <property type="entry name" value="ABC TRANSPORTER PERMEASE PROTEIN MJ0413-RELATED"/>
    <property type="match status" value="1"/>
</dbReference>
<dbReference type="eggNOG" id="COG0600">
    <property type="taxonomic scope" value="Bacteria"/>
</dbReference>
<feature type="transmembrane region" description="Helical" evidence="7">
    <location>
        <begin position="32"/>
        <end position="51"/>
    </location>
</feature>
<dbReference type="HOGENOM" id="CLU_046113_1_4_11"/>
<dbReference type="KEGG" id="cgy:CGLY_14855"/>
<keyword evidence="2 7" id="KW-0813">Transport</keyword>
<dbReference type="InterPro" id="IPR000515">
    <property type="entry name" value="MetI-like"/>
</dbReference>
<dbReference type="FunFam" id="1.10.3720.10:FF:000003">
    <property type="entry name" value="Aliphatic sulfonate ABC transporter permease"/>
    <property type="match status" value="1"/>
</dbReference>
<evidence type="ECO:0000256" key="2">
    <source>
        <dbReference type="ARBA" id="ARBA00022448"/>
    </source>
</evidence>
<keyword evidence="5 7" id="KW-1133">Transmembrane helix</keyword>
<gene>
    <name evidence="10" type="ORF">CGLY_14855</name>
</gene>
<keyword evidence="4 7" id="KW-0812">Transmembrane</keyword>
<evidence type="ECO:0000256" key="5">
    <source>
        <dbReference type="ARBA" id="ARBA00022989"/>
    </source>
</evidence>
<organism evidence="10 11">
    <name type="scientific">Corynebacterium glyciniphilum AJ 3170</name>
    <dbReference type="NCBI Taxonomy" id="1404245"/>
    <lineage>
        <taxon>Bacteria</taxon>
        <taxon>Bacillati</taxon>
        <taxon>Actinomycetota</taxon>
        <taxon>Actinomycetes</taxon>
        <taxon>Mycobacteriales</taxon>
        <taxon>Corynebacteriaceae</taxon>
        <taxon>Corynebacterium</taxon>
    </lineage>
</organism>
<dbReference type="AlphaFoldDB" id="X5DXU0"/>
<dbReference type="PROSITE" id="PS50928">
    <property type="entry name" value="ABC_TM1"/>
    <property type="match status" value="1"/>
</dbReference>
<name>X5DXU0_9CORY</name>
<evidence type="ECO:0000256" key="6">
    <source>
        <dbReference type="ARBA" id="ARBA00023136"/>
    </source>
</evidence>
<comment type="subcellular location">
    <subcellularLocation>
        <location evidence="1 7">Cell membrane</location>
        <topology evidence="1 7">Multi-pass membrane protein</topology>
    </subcellularLocation>
</comment>
<dbReference type="CDD" id="cd06261">
    <property type="entry name" value="TM_PBP2"/>
    <property type="match status" value="1"/>
</dbReference>
<dbReference type="InterPro" id="IPR035906">
    <property type="entry name" value="MetI-like_sf"/>
</dbReference>
<keyword evidence="11" id="KW-1185">Reference proteome</keyword>
<feature type="transmembrane region" description="Helical" evidence="7">
    <location>
        <begin position="142"/>
        <end position="161"/>
    </location>
</feature>
<dbReference type="Pfam" id="PF00528">
    <property type="entry name" value="BPD_transp_1"/>
    <property type="match status" value="1"/>
</dbReference>
<evidence type="ECO:0000256" key="1">
    <source>
        <dbReference type="ARBA" id="ARBA00004651"/>
    </source>
</evidence>
<evidence type="ECO:0000256" key="4">
    <source>
        <dbReference type="ARBA" id="ARBA00022692"/>
    </source>
</evidence>
<dbReference type="Gene3D" id="1.10.3720.10">
    <property type="entry name" value="MetI-like"/>
    <property type="match status" value="1"/>
</dbReference>
<comment type="similarity">
    <text evidence="7">Belongs to the binding-protein-dependent transport system permease family.</text>
</comment>
<evidence type="ECO:0000256" key="7">
    <source>
        <dbReference type="RuleBase" id="RU363032"/>
    </source>
</evidence>
<feature type="region of interest" description="Disordered" evidence="8">
    <location>
        <begin position="1"/>
        <end position="25"/>
    </location>
</feature>
<evidence type="ECO:0000256" key="8">
    <source>
        <dbReference type="SAM" id="MobiDB-lite"/>
    </source>
</evidence>
<evidence type="ECO:0000313" key="11">
    <source>
        <dbReference type="Proteomes" id="UP000023703"/>
    </source>
</evidence>
<dbReference type="PANTHER" id="PTHR30151">
    <property type="entry name" value="ALKANE SULFONATE ABC TRANSPORTER-RELATED, MEMBRANE SUBUNIT"/>
    <property type="match status" value="1"/>
</dbReference>
<dbReference type="GO" id="GO:0042918">
    <property type="term" value="P:alkanesulfonate transmembrane transport"/>
    <property type="evidence" value="ECO:0007669"/>
    <property type="project" value="UniProtKB-ARBA"/>
</dbReference>
<feature type="compositionally biased region" description="Polar residues" evidence="8">
    <location>
        <begin position="1"/>
        <end position="16"/>
    </location>
</feature>
<evidence type="ECO:0000259" key="9">
    <source>
        <dbReference type="PROSITE" id="PS50928"/>
    </source>
</evidence>
<keyword evidence="6 7" id="KW-0472">Membrane</keyword>
<dbReference type="Proteomes" id="UP000023703">
    <property type="component" value="Chromosome"/>
</dbReference>
<protein>
    <submittedName>
        <fullName evidence="10">ABC-type transporter, permease subunit</fullName>
    </submittedName>
</protein>
<feature type="transmembrane region" description="Helical" evidence="7">
    <location>
        <begin position="264"/>
        <end position="285"/>
    </location>
</feature>
<evidence type="ECO:0000313" key="10">
    <source>
        <dbReference type="EMBL" id="AHW65407.1"/>
    </source>
</evidence>
<sequence length="294" mass="31318">MTATASAHTVKNTTAETAKLRGNRRSSSHSKVQSISLALIIPVIIAVVWEVAGRAGWIADGLFPPLSVCVAAFVDWVSGIGLFTSDFTPSEAYSTTWLAHVGASVGRVLMGFVLGSVLAIVFGILAGISWHAKRMIDPTINAIRPISVTGWVPIALIIFGIGDQPAVFLTALATFFPVYVNTLSGVQRVDRGLIRAGRMLGAPQYKVVMSIVLPAASPNIITGLRVSLGIAWTTVVVAEILGAKSGVGYVLIDSYNQFRFDYVIAAMATLGICGIVTDKLLQWIFADALRWSDN</sequence>
<feature type="transmembrane region" description="Helical" evidence="7">
    <location>
        <begin position="230"/>
        <end position="252"/>
    </location>
</feature>
<feature type="transmembrane region" description="Helical" evidence="7">
    <location>
        <begin position="104"/>
        <end position="130"/>
    </location>
</feature>
<accession>X5DXU0</accession>
<keyword evidence="3" id="KW-1003">Cell membrane</keyword>
<dbReference type="GO" id="GO:0005886">
    <property type="term" value="C:plasma membrane"/>
    <property type="evidence" value="ECO:0007669"/>
    <property type="project" value="UniProtKB-SubCell"/>
</dbReference>
<feature type="transmembrane region" description="Helical" evidence="7">
    <location>
        <begin position="207"/>
        <end position="224"/>
    </location>
</feature>
<dbReference type="STRING" id="1404245.CGLY_14855"/>
<dbReference type="SUPFAM" id="SSF161098">
    <property type="entry name" value="MetI-like"/>
    <property type="match status" value="1"/>
</dbReference>
<dbReference type="EMBL" id="CP006842">
    <property type="protein sequence ID" value="AHW65407.1"/>
    <property type="molecule type" value="Genomic_DNA"/>
</dbReference>